<keyword evidence="5" id="KW-0479">Metal-binding</keyword>
<keyword evidence="8" id="KW-0460">Magnesium</keyword>
<evidence type="ECO:0000256" key="8">
    <source>
        <dbReference type="ARBA" id="ARBA00022842"/>
    </source>
</evidence>
<evidence type="ECO:0000259" key="10">
    <source>
        <dbReference type="Pfam" id="PF01909"/>
    </source>
</evidence>
<keyword evidence="7" id="KW-0067">ATP-binding</keyword>
<comment type="cofactor">
    <cofactor evidence="1">
        <name>Mg(2+)</name>
        <dbReference type="ChEBI" id="CHEBI:18420"/>
    </cofactor>
</comment>
<feature type="domain" description="Polymerase nucleotidyl transferase" evidence="10">
    <location>
        <begin position="11"/>
        <end position="87"/>
    </location>
</feature>
<evidence type="ECO:0000256" key="5">
    <source>
        <dbReference type="ARBA" id="ARBA00022723"/>
    </source>
</evidence>
<dbReference type="EMBL" id="MFBD01000040">
    <property type="protein sequence ID" value="OGD88025.1"/>
    <property type="molecule type" value="Genomic_DNA"/>
</dbReference>
<gene>
    <name evidence="11" type="ORF">A3D04_03130</name>
</gene>
<evidence type="ECO:0000256" key="9">
    <source>
        <dbReference type="ARBA" id="ARBA00038276"/>
    </source>
</evidence>
<evidence type="ECO:0000256" key="4">
    <source>
        <dbReference type="ARBA" id="ARBA00022695"/>
    </source>
</evidence>
<dbReference type="InterPro" id="IPR043519">
    <property type="entry name" value="NT_sf"/>
</dbReference>
<evidence type="ECO:0000256" key="3">
    <source>
        <dbReference type="ARBA" id="ARBA00022679"/>
    </source>
</evidence>
<keyword evidence="4" id="KW-0548">Nucleotidyltransferase</keyword>
<comment type="caution">
    <text evidence="11">The sequence shown here is derived from an EMBL/GenBank/DDBJ whole genome shotgun (WGS) entry which is preliminary data.</text>
</comment>
<dbReference type="Pfam" id="PF01909">
    <property type="entry name" value="NTP_transf_2"/>
    <property type="match status" value="1"/>
</dbReference>
<evidence type="ECO:0000313" key="12">
    <source>
        <dbReference type="Proteomes" id="UP000177369"/>
    </source>
</evidence>
<proteinExistence type="inferred from homology"/>
<keyword evidence="6" id="KW-0547">Nucleotide-binding</keyword>
<organism evidence="11 12">
    <name type="scientific">Candidatus Curtissbacteria bacterium RIFCSPHIGHO2_02_FULL_40_16b</name>
    <dbReference type="NCBI Taxonomy" id="1797714"/>
    <lineage>
        <taxon>Bacteria</taxon>
        <taxon>Candidatus Curtissiibacteriota</taxon>
    </lineage>
</organism>
<comment type="similarity">
    <text evidence="9">Belongs to the MntA antitoxin family.</text>
</comment>
<dbReference type="AlphaFoldDB" id="A0A1F5G871"/>
<dbReference type="GO" id="GO:0005524">
    <property type="term" value="F:ATP binding"/>
    <property type="evidence" value="ECO:0007669"/>
    <property type="project" value="UniProtKB-KW"/>
</dbReference>
<dbReference type="Gene3D" id="3.30.460.10">
    <property type="entry name" value="Beta Polymerase, domain 2"/>
    <property type="match status" value="1"/>
</dbReference>
<name>A0A1F5G871_9BACT</name>
<dbReference type="PANTHER" id="PTHR33571:SF14">
    <property type="entry name" value="PROTEIN ADENYLYLTRANSFERASE MJ0435-RELATED"/>
    <property type="match status" value="1"/>
</dbReference>
<dbReference type="InterPro" id="IPR002934">
    <property type="entry name" value="Polymerase_NTP_transf_dom"/>
</dbReference>
<keyword evidence="2" id="KW-1277">Toxin-antitoxin system</keyword>
<dbReference type="GO" id="GO:0046872">
    <property type="term" value="F:metal ion binding"/>
    <property type="evidence" value="ECO:0007669"/>
    <property type="project" value="UniProtKB-KW"/>
</dbReference>
<dbReference type="CDD" id="cd05403">
    <property type="entry name" value="NT_KNTase_like"/>
    <property type="match status" value="1"/>
</dbReference>
<sequence length="95" mass="10631">MIATLQSVTDKILPVLKEAGVTKSSLFGSYVRGDYRKDSDVDILVELPKGNSLLDLVRLEKKLENALGKKVDLLTYNSVHPLLKDHISRDQLQIL</sequence>
<protein>
    <recommendedName>
        <fullName evidence="10">Polymerase nucleotidyl transferase domain-containing protein</fullName>
    </recommendedName>
</protein>
<dbReference type="Proteomes" id="UP000177369">
    <property type="component" value="Unassembled WGS sequence"/>
</dbReference>
<keyword evidence="3" id="KW-0808">Transferase</keyword>
<evidence type="ECO:0000256" key="6">
    <source>
        <dbReference type="ARBA" id="ARBA00022741"/>
    </source>
</evidence>
<accession>A0A1F5G871</accession>
<evidence type="ECO:0000256" key="1">
    <source>
        <dbReference type="ARBA" id="ARBA00001946"/>
    </source>
</evidence>
<dbReference type="GO" id="GO:0016779">
    <property type="term" value="F:nucleotidyltransferase activity"/>
    <property type="evidence" value="ECO:0007669"/>
    <property type="project" value="UniProtKB-KW"/>
</dbReference>
<dbReference type="InterPro" id="IPR052038">
    <property type="entry name" value="Type-VII_TA_antitoxin"/>
</dbReference>
<dbReference type="STRING" id="1797714.A3D04_03130"/>
<reference evidence="11 12" key="1">
    <citation type="journal article" date="2016" name="Nat. Commun.">
        <title>Thousands of microbial genomes shed light on interconnected biogeochemical processes in an aquifer system.</title>
        <authorList>
            <person name="Anantharaman K."/>
            <person name="Brown C.T."/>
            <person name="Hug L.A."/>
            <person name="Sharon I."/>
            <person name="Castelle C.J."/>
            <person name="Probst A.J."/>
            <person name="Thomas B.C."/>
            <person name="Singh A."/>
            <person name="Wilkins M.J."/>
            <person name="Karaoz U."/>
            <person name="Brodie E.L."/>
            <person name="Williams K.H."/>
            <person name="Hubbard S.S."/>
            <person name="Banfield J.F."/>
        </authorList>
    </citation>
    <scope>NUCLEOTIDE SEQUENCE [LARGE SCALE GENOMIC DNA]</scope>
</reference>
<evidence type="ECO:0000256" key="2">
    <source>
        <dbReference type="ARBA" id="ARBA00022649"/>
    </source>
</evidence>
<dbReference type="SUPFAM" id="SSF81301">
    <property type="entry name" value="Nucleotidyltransferase"/>
    <property type="match status" value="1"/>
</dbReference>
<evidence type="ECO:0000256" key="7">
    <source>
        <dbReference type="ARBA" id="ARBA00022840"/>
    </source>
</evidence>
<dbReference type="PANTHER" id="PTHR33571">
    <property type="entry name" value="SSL8005 PROTEIN"/>
    <property type="match status" value="1"/>
</dbReference>
<evidence type="ECO:0000313" key="11">
    <source>
        <dbReference type="EMBL" id="OGD88025.1"/>
    </source>
</evidence>